<dbReference type="GO" id="GO:0016020">
    <property type="term" value="C:membrane"/>
    <property type="evidence" value="ECO:0007669"/>
    <property type="project" value="InterPro"/>
</dbReference>
<evidence type="ECO:0000256" key="1">
    <source>
        <dbReference type="ARBA" id="ARBA00022485"/>
    </source>
</evidence>
<dbReference type="PROSITE" id="PS51379">
    <property type="entry name" value="4FE4S_FER_2"/>
    <property type="match status" value="2"/>
</dbReference>
<feature type="domain" description="4Fe-4S ferredoxin-type" evidence="6">
    <location>
        <begin position="36"/>
        <end position="65"/>
    </location>
</feature>
<evidence type="ECO:0000256" key="3">
    <source>
        <dbReference type="ARBA" id="ARBA00022737"/>
    </source>
</evidence>
<evidence type="ECO:0000313" key="7">
    <source>
        <dbReference type="EMBL" id="HGM58620.1"/>
    </source>
</evidence>
<dbReference type="InterPro" id="IPR010226">
    <property type="entry name" value="NADH_quinone_OxRdtase_chainI"/>
</dbReference>
<dbReference type="GO" id="GO:0003954">
    <property type="term" value="F:NADH dehydrogenase activity"/>
    <property type="evidence" value="ECO:0007669"/>
    <property type="project" value="TreeGrafter"/>
</dbReference>
<dbReference type="GO" id="GO:0051539">
    <property type="term" value="F:4 iron, 4 sulfur cluster binding"/>
    <property type="evidence" value="ECO:0007669"/>
    <property type="project" value="UniProtKB-KW"/>
</dbReference>
<name>A0A7C4D731_STAMA</name>
<dbReference type="InterPro" id="IPR017896">
    <property type="entry name" value="4Fe4S_Fe-S-bd"/>
</dbReference>
<keyword evidence="2" id="KW-0479">Metal-binding</keyword>
<comment type="caution">
    <text evidence="7">The sequence shown here is derived from an EMBL/GenBank/DDBJ whole genome shotgun (WGS) entry which is preliminary data.</text>
</comment>
<dbReference type="InterPro" id="IPR017900">
    <property type="entry name" value="4Fe4S_Fe_S_CS"/>
</dbReference>
<keyword evidence="3" id="KW-0677">Repeat</keyword>
<dbReference type="GO" id="GO:0009060">
    <property type="term" value="P:aerobic respiration"/>
    <property type="evidence" value="ECO:0007669"/>
    <property type="project" value="TreeGrafter"/>
</dbReference>
<dbReference type="PANTHER" id="PTHR10849">
    <property type="entry name" value="NADH DEHYDROGENASE UBIQUINONE IRON-SULFUR PROTEIN 8, MITOCHONDRIAL"/>
    <property type="match status" value="1"/>
</dbReference>
<proteinExistence type="predicted"/>
<dbReference type="PROSITE" id="PS00198">
    <property type="entry name" value="4FE4S_FER_1"/>
    <property type="match status" value="2"/>
</dbReference>
<evidence type="ECO:0000256" key="2">
    <source>
        <dbReference type="ARBA" id="ARBA00022723"/>
    </source>
</evidence>
<evidence type="ECO:0000259" key="6">
    <source>
        <dbReference type="PROSITE" id="PS51379"/>
    </source>
</evidence>
<dbReference type="EMBL" id="DTAN01000100">
    <property type="protein sequence ID" value="HGU65078.1"/>
    <property type="molecule type" value="Genomic_DNA"/>
</dbReference>
<evidence type="ECO:0000256" key="5">
    <source>
        <dbReference type="ARBA" id="ARBA00023014"/>
    </source>
</evidence>
<dbReference type="PANTHER" id="PTHR10849:SF35">
    <property type="entry name" value="FORMATE HYDROGENLYASE SUBUNIT 6-RELATED"/>
    <property type="match status" value="1"/>
</dbReference>
<keyword evidence="5" id="KW-0411">Iron-sulfur</keyword>
<dbReference type="EMBL" id="DTBJ01000023">
    <property type="protein sequence ID" value="HGM58620.1"/>
    <property type="molecule type" value="Genomic_DNA"/>
</dbReference>
<sequence length="172" mass="19605">MKKLDFLKILVIATETGRVTRKYPYEPPLVSNEFRGKIEIDEKKCIGCGACVIACPPNALELKIEKNILILKYFVGRCIFCWRCVDVCPVKAIRGTSDFELATDNISDLNEAVIHDRNECIECRGNYSTVKQKQYVIEKSPITENYVSKCPDCRRNGFINSIQRRKGGVYAE</sequence>
<keyword evidence="1" id="KW-0004">4Fe-4S</keyword>
<organism evidence="7">
    <name type="scientific">Staphylothermus marinus</name>
    <dbReference type="NCBI Taxonomy" id="2280"/>
    <lineage>
        <taxon>Archaea</taxon>
        <taxon>Thermoproteota</taxon>
        <taxon>Thermoprotei</taxon>
        <taxon>Desulfurococcales</taxon>
        <taxon>Desulfurococcaceae</taxon>
        <taxon>Staphylothermus</taxon>
    </lineage>
</organism>
<keyword evidence="4" id="KW-0408">Iron</keyword>
<dbReference type="GO" id="GO:0046872">
    <property type="term" value="F:metal ion binding"/>
    <property type="evidence" value="ECO:0007669"/>
    <property type="project" value="UniProtKB-KW"/>
</dbReference>
<gene>
    <name evidence="8" type="ORF">ENT92_02535</name>
    <name evidence="7" type="ORF">ENU14_03410</name>
</gene>
<dbReference type="Pfam" id="PF13237">
    <property type="entry name" value="Fer4_10"/>
    <property type="match status" value="1"/>
</dbReference>
<reference evidence="7" key="1">
    <citation type="journal article" date="2020" name="mSystems">
        <title>Genome- and Community-Level Interaction Insights into Carbon Utilization and Element Cycling Functions of Hydrothermarchaeota in Hydrothermal Sediment.</title>
        <authorList>
            <person name="Zhou Z."/>
            <person name="Liu Y."/>
            <person name="Xu W."/>
            <person name="Pan J."/>
            <person name="Luo Z.H."/>
            <person name="Li M."/>
        </authorList>
    </citation>
    <scope>NUCLEOTIDE SEQUENCE [LARGE SCALE GENOMIC DNA]</scope>
    <source>
        <strain evidence="8">SpSt-622</strain>
        <strain evidence="7">SpSt-642</strain>
    </source>
</reference>
<feature type="domain" description="4Fe-4S ferredoxin-type" evidence="6">
    <location>
        <begin position="69"/>
        <end position="98"/>
    </location>
</feature>
<evidence type="ECO:0000256" key="4">
    <source>
        <dbReference type="ARBA" id="ARBA00023004"/>
    </source>
</evidence>
<protein>
    <submittedName>
        <fullName evidence="7">4Fe-4S dicluster domain-containing protein</fullName>
    </submittedName>
</protein>
<accession>A0A7C4D731</accession>
<dbReference type="Gene3D" id="3.30.70.3270">
    <property type="match status" value="1"/>
</dbReference>
<evidence type="ECO:0000313" key="8">
    <source>
        <dbReference type="EMBL" id="HGU65078.1"/>
    </source>
</evidence>
<dbReference type="SUPFAM" id="SSF54862">
    <property type="entry name" value="4Fe-4S ferredoxins"/>
    <property type="match status" value="1"/>
</dbReference>
<dbReference type="AlphaFoldDB" id="A0A7C4D731"/>